<dbReference type="eggNOG" id="ENOG5032Y5R">
    <property type="taxonomic scope" value="Bacteria"/>
</dbReference>
<accession>I7KSM6</accession>
<name>I7KSM6_9CLOT</name>
<dbReference type="STRING" id="857293.CAAU_0519"/>
<organism evidence="1 2">
    <name type="scientific">Caloramator australicus RC3</name>
    <dbReference type="NCBI Taxonomy" id="857293"/>
    <lineage>
        <taxon>Bacteria</taxon>
        <taxon>Bacillati</taxon>
        <taxon>Bacillota</taxon>
        <taxon>Clostridia</taxon>
        <taxon>Eubacteriales</taxon>
        <taxon>Clostridiaceae</taxon>
        <taxon>Caloramator</taxon>
    </lineage>
</organism>
<keyword evidence="2" id="KW-1185">Reference proteome</keyword>
<dbReference type="AlphaFoldDB" id="I7KSM6"/>
<protein>
    <submittedName>
        <fullName evidence="1">Putative flagellar hook associated protein</fullName>
    </submittedName>
</protein>
<keyword evidence="1" id="KW-0966">Cell projection</keyword>
<dbReference type="InterPro" id="IPR013367">
    <property type="entry name" value="Flagellar_put"/>
</dbReference>
<dbReference type="NCBIfam" id="TIGR02530">
    <property type="entry name" value="flg_new"/>
    <property type="match status" value="1"/>
</dbReference>
<evidence type="ECO:0000313" key="2">
    <source>
        <dbReference type="Proteomes" id="UP000007652"/>
    </source>
</evidence>
<dbReference type="EMBL" id="CAKP01000022">
    <property type="protein sequence ID" value="CCJ32603.1"/>
    <property type="molecule type" value="Genomic_DNA"/>
</dbReference>
<dbReference type="RefSeq" id="WP_008907883.1">
    <property type="nucleotide sequence ID" value="NZ_CAKP01000022.1"/>
</dbReference>
<evidence type="ECO:0000313" key="1">
    <source>
        <dbReference type="EMBL" id="CCJ32603.1"/>
    </source>
</evidence>
<reference evidence="1 2" key="1">
    <citation type="journal article" date="2011" name="J. Bacteriol.">
        <title>Draft genome sequence of Caloramator australicus strain RC3T, a thermoanaerobe from the Great Artesian Basin of Australia.</title>
        <authorList>
            <person name="Ogg C.D."/>
            <person name="Patel B.K.C."/>
        </authorList>
    </citation>
    <scope>NUCLEOTIDE SEQUENCE [LARGE SCALE GENOMIC DNA]</scope>
    <source>
        <strain evidence="1 2">RC3</strain>
    </source>
</reference>
<sequence length="116" mass="13033">MINRISSQINLNSFNSRIEKALEFSKILEKACEEVKFSGHAIERLKQRNIQLTNEDVEKINGAVRKLKDKGGKEGLIVYNNIAFIASIKNNTVITAIDAENLKENVFTNIDSAIIL</sequence>
<comment type="caution">
    <text evidence="1">The sequence shown here is derived from an EMBL/GenBank/DDBJ whole genome shotgun (WGS) entry which is preliminary data.</text>
</comment>
<proteinExistence type="predicted"/>
<dbReference type="Pfam" id="PF12611">
    <property type="entry name" value="Flagellar_put"/>
    <property type="match status" value="1"/>
</dbReference>
<keyword evidence="1" id="KW-0969">Cilium</keyword>
<keyword evidence="1" id="KW-0282">Flagellum</keyword>
<dbReference type="Proteomes" id="UP000007652">
    <property type="component" value="Unassembled WGS sequence"/>
</dbReference>
<gene>
    <name evidence="1" type="ORF">CAAU_0519</name>
</gene>